<dbReference type="RefSeq" id="WP_344062558.1">
    <property type="nucleotide sequence ID" value="NZ_BAAAPN010000021.1"/>
</dbReference>
<dbReference type="EMBL" id="BAAAPN010000021">
    <property type="protein sequence ID" value="GAA1750339.1"/>
    <property type="molecule type" value="Genomic_DNA"/>
</dbReference>
<reference evidence="2 3" key="1">
    <citation type="journal article" date="2019" name="Int. J. Syst. Evol. Microbiol.">
        <title>The Global Catalogue of Microorganisms (GCM) 10K type strain sequencing project: providing services to taxonomists for standard genome sequencing and annotation.</title>
        <authorList>
            <consortium name="The Broad Institute Genomics Platform"/>
            <consortium name="The Broad Institute Genome Sequencing Center for Infectious Disease"/>
            <person name="Wu L."/>
            <person name="Ma J."/>
        </authorList>
    </citation>
    <scope>NUCLEOTIDE SEQUENCE [LARGE SCALE GENOMIC DNA]</scope>
    <source>
        <strain evidence="2 3">JCM 15591</strain>
    </source>
</reference>
<gene>
    <name evidence="2" type="ORF">GCM10009810_08410</name>
</gene>
<keyword evidence="2" id="KW-0378">Hydrolase</keyword>
<dbReference type="PANTHER" id="PTHR11614">
    <property type="entry name" value="PHOSPHOLIPASE-RELATED"/>
    <property type="match status" value="1"/>
</dbReference>
<organism evidence="2 3">
    <name type="scientific">Nostocoides vanveenii</name>
    <dbReference type="NCBI Taxonomy" id="330835"/>
    <lineage>
        <taxon>Bacteria</taxon>
        <taxon>Bacillati</taxon>
        <taxon>Actinomycetota</taxon>
        <taxon>Actinomycetes</taxon>
        <taxon>Micrococcales</taxon>
        <taxon>Intrasporangiaceae</taxon>
        <taxon>Nostocoides</taxon>
    </lineage>
</organism>
<sequence>MTSFSRIAAADGTELATYVWTPAGEPKAIVQIAHGMAEHAARYERFAGALTAAGYVVYANDHRGHGATGPLGPDHGYFADDRGFHTVVDDLHTITEAARAAHPGLPVFLFGHSMGSFLARAYAAEHGSQLSGLVLCGTAGDQGLLGQVGLNLARVQAKVRGRRHTSGLLDMLSFGQYGKDFKPARTKFDWLSRDTDEVDKYVADPLCGNVFTAGFYVDLINGLGHIHSDKTTAKVPKSLPVHLIAGTMDPVGAKSKGVEQVAGQYRKAGLESVTTHYYDGARHELLNETNRDEVTADVIAWLDAHLPRT</sequence>
<evidence type="ECO:0000313" key="2">
    <source>
        <dbReference type="EMBL" id="GAA1750339.1"/>
    </source>
</evidence>
<dbReference type="SUPFAM" id="SSF53474">
    <property type="entry name" value="alpha/beta-Hydrolases"/>
    <property type="match status" value="1"/>
</dbReference>
<name>A0ABN2K850_9MICO</name>
<protein>
    <submittedName>
        <fullName evidence="2">Alpha/beta hydrolase</fullName>
    </submittedName>
</protein>
<proteinExistence type="predicted"/>
<dbReference type="GO" id="GO:0016787">
    <property type="term" value="F:hydrolase activity"/>
    <property type="evidence" value="ECO:0007669"/>
    <property type="project" value="UniProtKB-KW"/>
</dbReference>
<dbReference type="Pfam" id="PF12146">
    <property type="entry name" value="Hydrolase_4"/>
    <property type="match status" value="1"/>
</dbReference>
<comment type="caution">
    <text evidence="2">The sequence shown here is derived from an EMBL/GenBank/DDBJ whole genome shotgun (WGS) entry which is preliminary data.</text>
</comment>
<dbReference type="Proteomes" id="UP001501475">
    <property type="component" value="Unassembled WGS sequence"/>
</dbReference>
<feature type="domain" description="Serine aminopeptidase S33" evidence="1">
    <location>
        <begin position="25"/>
        <end position="290"/>
    </location>
</feature>
<evidence type="ECO:0000259" key="1">
    <source>
        <dbReference type="Pfam" id="PF12146"/>
    </source>
</evidence>
<dbReference type="InterPro" id="IPR022742">
    <property type="entry name" value="Hydrolase_4"/>
</dbReference>
<dbReference type="InterPro" id="IPR029058">
    <property type="entry name" value="AB_hydrolase_fold"/>
</dbReference>
<dbReference type="Gene3D" id="3.40.50.1820">
    <property type="entry name" value="alpha/beta hydrolase"/>
    <property type="match status" value="1"/>
</dbReference>
<accession>A0ABN2K850</accession>
<keyword evidence="3" id="KW-1185">Reference proteome</keyword>
<dbReference type="InterPro" id="IPR051044">
    <property type="entry name" value="MAG_DAG_Lipase"/>
</dbReference>
<evidence type="ECO:0000313" key="3">
    <source>
        <dbReference type="Proteomes" id="UP001501475"/>
    </source>
</evidence>